<keyword evidence="2" id="KW-0812">Transmembrane</keyword>
<name>A0ABV3K5W4_STRON</name>
<dbReference type="RefSeq" id="WP_109282210.1">
    <property type="nucleotide sequence ID" value="NZ_JBFAUK010000019.1"/>
</dbReference>
<dbReference type="EMBL" id="JBFAUK010000019">
    <property type="protein sequence ID" value="MEV5509185.1"/>
    <property type="molecule type" value="Genomic_DNA"/>
</dbReference>
<evidence type="ECO:0000313" key="5">
    <source>
        <dbReference type="Proteomes" id="UP001552594"/>
    </source>
</evidence>
<evidence type="ECO:0000256" key="1">
    <source>
        <dbReference type="SAM" id="MobiDB-lite"/>
    </source>
</evidence>
<sequence length="133" mass="13481">MIAGALSALLLTAVLSGTASPSPPPDEGRLAGTAAGVGRPHPGRAMDPSEAAEEDNPEREAPSSPGPSRVPTPPPTRAPAPPAAARLDGAAGDRGTQQQPPPPRRVLRILPLGTGLALTGLGLGFFALRLRRR</sequence>
<protein>
    <submittedName>
        <fullName evidence="4">Uncharacterized protein</fullName>
    </submittedName>
</protein>
<gene>
    <name evidence="4" type="ORF">AB0L16_22585</name>
</gene>
<keyword evidence="2" id="KW-1133">Transmembrane helix</keyword>
<comment type="caution">
    <text evidence="4">The sequence shown here is derived from an EMBL/GenBank/DDBJ whole genome shotgun (WGS) entry which is preliminary data.</text>
</comment>
<feature type="compositionally biased region" description="Low complexity" evidence="1">
    <location>
        <begin position="83"/>
        <end position="98"/>
    </location>
</feature>
<feature type="transmembrane region" description="Helical" evidence="2">
    <location>
        <begin position="109"/>
        <end position="128"/>
    </location>
</feature>
<keyword evidence="3" id="KW-0732">Signal</keyword>
<evidence type="ECO:0000313" key="4">
    <source>
        <dbReference type="EMBL" id="MEV5509185.1"/>
    </source>
</evidence>
<keyword evidence="5" id="KW-1185">Reference proteome</keyword>
<keyword evidence="2" id="KW-0472">Membrane</keyword>
<feature type="region of interest" description="Disordered" evidence="1">
    <location>
        <begin position="16"/>
        <end position="106"/>
    </location>
</feature>
<feature type="chain" id="PRO_5046318561" evidence="3">
    <location>
        <begin position="20"/>
        <end position="133"/>
    </location>
</feature>
<reference evidence="4 5" key="1">
    <citation type="submission" date="2024-06" db="EMBL/GenBank/DDBJ databases">
        <title>The Natural Products Discovery Center: Release of the First 8490 Sequenced Strains for Exploring Actinobacteria Biosynthetic Diversity.</title>
        <authorList>
            <person name="Kalkreuter E."/>
            <person name="Kautsar S.A."/>
            <person name="Yang D."/>
            <person name="Bader C.D."/>
            <person name="Teijaro C.N."/>
            <person name="Fluegel L."/>
            <person name="Davis C.M."/>
            <person name="Simpson J.R."/>
            <person name="Lauterbach L."/>
            <person name="Steele A.D."/>
            <person name="Gui C."/>
            <person name="Meng S."/>
            <person name="Li G."/>
            <person name="Viehrig K."/>
            <person name="Ye F."/>
            <person name="Su P."/>
            <person name="Kiefer A.F."/>
            <person name="Nichols A."/>
            <person name="Cepeda A.J."/>
            <person name="Yan W."/>
            <person name="Fan B."/>
            <person name="Jiang Y."/>
            <person name="Adhikari A."/>
            <person name="Zheng C.-J."/>
            <person name="Schuster L."/>
            <person name="Cowan T.M."/>
            <person name="Smanski M.J."/>
            <person name="Chevrette M.G."/>
            <person name="De Carvalho L.P.S."/>
            <person name="Shen B."/>
        </authorList>
    </citation>
    <scope>NUCLEOTIDE SEQUENCE [LARGE SCALE GENOMIC DNA]</scope>
    <source>
        <strain evidence="4 5">NPDC052347</strain>
    </source>
</reference>
<evidence type="ECO:0000256" key="2">
    <source>
        <dbReference type="SAM" id="Phobius"/>
    </source>
</evidence>
<feature type="signal peptide" evidence="3">
    <location>
        <begin position="1"/>
        <end position="19"/>
    </location>
</feature>
<proteinExistence type="predicted"/>
<accession>A0ABV3K5W4</accession>
<evidence type="ECO:0000256" key="3">
    <source>
        <dbReference type="SAM" id="SignalP"/>
    </source>
</evidence>
<dbReference type="Proteomes" id="UP001552594">
    <property type="component" value="Unassembled WGS sequence"/>
</dbReference>
<feature type="compositionally biased region" description="Pro residues" evidence="1">
    <location>
        <begin position="64"/>
        <end position="82"/>
    </location>
</feature>
<organism evidence="4 5">
    <name type="scientific">Streptomyces orinoci</name>
    <name type="common">Streptoverticillium orinoci</name>
    <dbReference type="NCBI Taxonomy" id="67339"/>
    <lineage>
        <taxon>Bacteria</taxon>
        <taxon>Bacillati</taxon>
        <taxon>Actinomycetota</taxon>
        <taxon>Actinomycetes</taxon>
        <taxon>Kitasatosporales</taxon>
        <taxon>Streptomycetaceae</taxon>
        <taxon>Streptomyces</taxon>
    </lineage>
</organism>